<comment type="caution">
    <text evidence="12">The sequence shown here is derived from an EMBL/GenBank/DDBJ whole genome shotgun (WGS) entry which is preliminary data.</text>
</comment>
<dbReference type="GO" id="GO:0035556">
    <property type="term" value="P:intracellular signal transduction"/>
    <property type="evidence" value="ECO:0007669"/>
    <property type="project" value="UniProtKB-ARBA"/>
</dbReference>
<protein>
    <recommendedName>
        <fullName evidence="11">Protein kinase domain-containing protein</fullName>
    </recommendedName>
</protein>
<dbReference type="SMART" id="SM00220">
    <property type="entry name" value="S_TKc"/>
    <property type="match status" value="1"/>
</dbReference>
<dbReference type="Pfam" id="PF00069">
    <property type="entry name" value="Pkinase"/>
    <property type="match status" value="1"/>
</dbReference>
<dbReference type="Gene3D" id="1.10.510.10">
    <property type="entry name" value="Transferase(Phosphotransferase) domain 1"/>
    <property type="match status" value="1"/>
</dbReference>
<dbReference type="FunFam" id="1.25.10.10:FF:000016">
    <property type="entry name" value="Serine/threonine-protein phosphatase 2A 56 kDa regulatory subunit"/>
    <property type="match status" value="1"/>
</dbReference>
<dbReference type="GO" id="GO:0005829">
    <property type="term" value="C:cytosol"/>
    <property type="evidence" value="ECO:0007669"/>
    <property type="project" value="TreeGrafter"/>
</dbReference>
<evidence type="ECO:0000256" key="7">
    <source>
        <dbReference type="ARBA" id="ARBA00022840"/>
    </source>
</evidence>
<dbReference type="GO" id="GO:0000775">
    <property type="term" value="C:chromosome, centromeric region"/>
    <property type="evidence" value="ECO:0007669"/>
    <property type="project" value="UniProtKB-ARBA"/>
</dbReference>
<keyword evidence="6 10" id="KW-0547">Nucleotide-binding</keyword>
<dbReference type="GO" id="GO:1901990">
    <property type="term" value="P:regulation of mitotic cell cycle phase transition"/>
    <property type="evidence" value="ECO:0007669"/>
    <property type="project" value="UniProtKB-ARBA"/>
</dbReference>
<dbReference type="PROSITE" id="PS50011">
    <property type="entry name" value="PROTEIN_KINASE_DOM"/>
    <property type="match status" value="1"/>
</dbReference>
<keyword evidence="4" id="KW-0963">Cytoplasm</keyword>
<reference evidence="12" key="2">
    <citation type="journal article" date="2021" name="World Allergy Organ. J.">
        <title>Chromosome-level assembly of Dermatophagoides farinae genome and transcriptome reveals two novel allergens Der f 37 and Der f 39.</title>
        <authorList>
            <person name="Chen J."/>
            <person name="Cai Z."/>
            <person name="Fan D."/>
            <person name="Hu J."/>
            <person name="Hou Y."/>
            <person name="He Y."/>
            <person name="Zhang Z."/>
            <person name="Zhao Z."/>
            <person name="Gao P."/>
            <person name="Hu W."/>
            <person name="Sun J."/>
            <person name="Li J."/>
            <person name="Ji K."/>
        </authorList>
    </citation>
    <scope>NUCLEOTIDE SEQUENCE</scope>
    <source>
        <strain evidence="12">JKM2019</strain>
    </source>
</reference>
<evidence type="ECO:0000256" key="9">
    <source>
        <dbReference type="ARBA" id="ARBA00064351"/>
    </source>
</evidence>
<dbReference type="Pfam" id="PF01603">
    <property type="entry name" value="B56"/>
    <property type="match status" value="1"/>
</dbReference>
<dbReference type="PANTHER" id="PTHR10257">
    <property type="entry name" value="SERINE/THREONINE PROTEIN PHOSPHATASE 2A PP2A REGULATORY SUBUNIT B"/>
    <property type="match status" value="1"/>
</dbReference>
<dbReference type="InterPro" id="IPR011989">
    <property type="entry name" value="ARM-like"/>
</dbReference>
<dbReference type="InterPro" id="IPR016024">
    <property type="entry name" value="ARM-type_fold"/>
</dbReference>
<dbReference type="Proteomes" id="UP000828236">
    <property type="component" value="Unassembled WGS sequence"/>
</dbReference>
<dbReference type="EMBL" id="SDOV01000007">
    <property type="protein sequence ID" value="KAH7638417.1"/>
    <property type="molecule type" value="Genomic_DNA"/>
</dbReference>
<comment type="subunit">
    <text evidence="9">PP2A consists of a common heterodimeric core enzyme, composed of a 36 kDa catalytic subunit (subunit C) and a 65 kDa constant regulatory subunit (PR65 or subunit A), that associates with a variety of regulatory subunits. Proteins that associate with the core dimer include three families of regulatory subunits B (the R2/B/PR55/B55, R3/B''/PR72/PR130/PR59 and R5/B'/B56 families), the 48 kDa variable regulatory subunit, viral proteins, and cell signaling molecules.</text>
</comment>
<evidence type="ECO:0000256" key="5">
    <source>
        <dbReference type="ARBA" id="ARBA00022553"/>
    </source>
</evidence>
<name>A0A9D4NUK8_DERFA</name>
<dbReference type="GO" id="GO:0098813">
    <property type="term" value="P:nuclear chromosome segregation"/>
    <property type="evidence" value="ECO:0007669"/>
    <property type="project" value="UniProtKB-ARBA"/>
</dbReference>
<dbReference type="GO" id="GO:0072542">
    <property type="term" value="F:protein phosphatase activator activity"/>
    <property type="evidence" value="ECO:0007669"/>
    <property type="project" value="TreeGrafter"/>
</dbReference>
<dbReference type="GO" id="GO:0005634">
    <property type="term" value="C:nucleus"/>
    <property type="evidence" value="ECO:0007669"/>
    <property type="project" value="UniProtKB-SubCell"/>
</dbReference>
<feature type="domain" description="Protein kinase" evidence="11">
    <location>
        <begin position="580"/>
        <end position="840"/>
    </location>
</feature>
<evidence type="ECO:0000259" key="11">
    <source>
        <dbReference type="PROSITE" id="PS50011"/>
    </source>
</evidence>
<evidence type="ECO:0000256" key="1">
    <source>
        <dbReference type="ARBA" id="ARBA00004123"/>
    </source>
</evidence>
<accession>A0A9D4NUK8</accession>
<proteinExistence type="inferred from homology"/>
<gene>
    <name evidence="12" type="ORF">HUG17_2450</name>
</gene>
<reference evidence="12" key="1">
    <citation type="submission" date="2020-06" db="EMBL/GenBank/DDBJ databases">
        <authorList>
            <person name="Ji K."/>
            <person name="Li J."/>
        </authorList>
    </citation>
    <scope>NUCLEOTIDE SEQUENCE</scope>
    <source>
        <strain evidence="12">JKM2019</strain>
        <tissue evidence="12">Whole body</tissue>
    </source>
</reference>
<evidence type="ECO:0000256" key="8">
    <source>
        <dbReference type="ARBA" id="ARBA00023242"/>
    </source>
</evidence>
<dbReference type="FunFam" id="1.10.510.10:FF:000571">
    <property type="entry name" value="Maternal embryonic leucine zipper kinase"/>
    <property type="match status" value="1"/>
</dbReference>
<evidence type="ECO:0000313" key="12">
    <source>
        <dbReference type="EMBL" id="KAH7638417.1"/>
    </source>
</evidence>
<dbReference type="PANTHER" id="PTHR10257:SF3">
    <property type="entry name" value="SERINE_THREONINE-PROTEIN PHOSPHATASE 2A 56 KDA REGULATORY SUBUNIT GAMMA ISOFORM"/>
    <property type="match status" value="1"/>
</dbReference>
<dbReference type="InterPro" id="IPR002554">
    <property type="entry name" value="PP2A_B56"/>
</dbReference>
<comment type="similarity">
    <text evidence="3">Belongs to the phosphatase 2A regulatory subunit B56 family.</text>
</comment>
<dbReference type="GO" id="GO:0051754">
    <property type="term" value="P:meiotic sister chromatid cohesion, centromeric"/>
    <property type="evidence" value="ECO:0007669"/>
    <property type="project" value="UniProtKB-ARBA"/>
</dbReference>
<dbReference type="InterPro" id="IPR011009">
    <property type="entry name" value="Kinase-like_dom_sf"/>
</dbReference>
<dbReference type="SUPFAM" id="SSF56112">
    <property type="entry name" value="Protein kinase-like (PK-like)"/>
    <property type="match status" value="1"/>
</dbReference>
<dbReference type="GO" id="GO:0010948">
    <property type="term" value="P:negative regulation of cell cycle process"/>
    <property type="evidence" value="ECO:0007669"/>
    <property type="project" value="UniProtKB-ARBA"/>
</dbReference>
<evidence type="ECO:0000256" key="3">
    <source>
        <dbReference type="ARBA" id="ARBA00009745"/>
    </source>
</evidence>
<feature type="binding site" evidence="10">
    <location>
        <position position="609"/>
    </location>
    <ligand>
        <name>ATP</name>
        <dbReference type="ChEBI" id="CHEBI:30616"/>
    </ligand>
</feature>
<comment type="subcellular location">
    <subcellularLocation>
        <location evidence="2">Cytoplasm</location>
    </subcellularLocation>
    <subcellularLocation>
        <location evidence="1">Nucleus</location>
    </subcellularLocation>
</comment>
<evidence type="ECO:0000256" key="2">
    <source>
        <dbReference type="ARBA" id="ARBA00004496"/>
    </source>
</evidence>
<dbReference type="GO" id="GO:0004672">
    <property type="term" value="F:protein kinase activity"/>
    <property type="evidence" value="ECO:0007669"/>
    <property type="project" value="InterPro"/>
</dbReference>
<dbReference type="PROSITE" id="PS00107">
    <property type="entry name" value="PROTEIN_KINASE_ATP"/>
    <property type="match status" value="1"/>
</dbReference>
<dbReference type="InterPro" id="IPR017441">
    <property type="entry name" value="Protein_kinase_ATP_BS"/>
</dbReference>
<keyword evidence="7 10" id="KW-0067">ATP-binding</keyword>
<sequence>MSLNLINTNETTTTTAAAAGFPTTTCHVTGWTTNQPHSPVAEKRERRLSASRFEISENRELIKLPPIKDAPLNEREELFIQKIQQCCVLFDFSQDPLSDLKWKDIKRQTLHELVEYIVTQNNVITEAIYPEVVHMFSVNIFRVLPPSSNPNGAEFDPEEDEPTLEAAWPHLQHVYEFFLRFLESPDFQASIAKKYFDQKFVLQLLELFDSEDPRERDFLKTSLHRIYGKFLGLRAYIRKQINNIFYRFIYETERHNGIAELLEILGSIINGFSLPVKEEHKVFLLKVLMPLHKVKSLSVYHPQLAYCVVQFLEKDPSLTEPVIKSLLKYWPKVHSPKEVMFLNELEEILDVIEPAEFQKVMIPLFKQLAKCVSSPHFQVAERALYYWNNEYIVTLMSDNIQVILPIMFSALFRNAKSHWNRTIHGLIYNAQKLFMEMNQMLFHQCLCSFKAEKQKQKLKMKERKEAWLKIDDLAKQNPTFDEIAATLNNCDDPFLFSSLFLDPYNNNNMIDDEDLLLGDDDLLPITSSDKSYTQMSDPELSDNIKQSFRRYQERRAKLMDPTTTAQIDERTMLVFTKKGYRLLTIIGFGSYGEVYKAERSRTNEICAVKIIDLLRCSQKYMQKFLPRELAALMETRHENIIRVYDIIRSNKKIYVFMEFASNGDLAKYLKQHGALIERRARIWFKQASRALNYLHEEMWTAHRDIKIENILLNENWKVKLTDFGFATDVLDMNDENILSETFCGTLPYYCPQIFQRQPYNPFKADTWAMGVLLYAMTHNRFPFHHRDPKRMMIEHMDKSYIISRIRENISEELKDLILKLLEMNEERRLTATQILTHQWLLSEDTMSELDK</sequence>
<evidence type="ECO:0000256" key="10">
    <source>
        <dbReference type="PROSITE-ProRule" id="PRU10141"/>
    </source>
</evidence>
<dbReference type="Gene3D" id="1.25.10.10">
    <property type="entry name" value="Leucine-rich Repeat Variant"/>
    <property type="match status" value="1"/>
</dbReference>
<organism evidence="12">
    <name type="scientific">Dermatophagoides farinae</name>
    <name type="common">American house dust mite</name>
    <dbReference type="NCBI Taxonomy" id="6954"/>
    <lineage>
        <taxon>Eukaryota</taxon>
        <taxon>Metazoa</taxon>
        <taxon>Ecdysozoa</taxon>
        <taxon>Arthropoda</taxon>
        <taxon>Chelicerata</taxon>
        <taxon>Arachnida</taxon>
        <taxon>Acari</taxon>
        <taxon>Acariformes</taxon>
        <taxon>Sarcoptiformes</taxon>
        <taxon>Astigmata</taxon>
        <taxon>Psoroptidia</taxon>
        <taxon>Analgoidea</taxon>
        <taxon>Pyroglyphidae</taxon>
        <taxon>Dermatophagoidinae</taxon>
        <taxon>Dermatophagoides</taxon>
    </lineage>
</organism>
<evidence type="ECO:0000256" key="4">
    <source>
        <dbReference type="ARBA" id="ARBA00022490"/>
    </source>
</evidence>
<dbReference type="GO" id="GO:0000159">
    <property type="term" value="C:protein phosphatase type 2A complex"/>
    <property type="evidence" value="ECO:0007669"/>
    <property type="project" value="InterPro"/>
</dbReference>
<keyword evidence="5" id="KW-0597">Phosphoprotein</keyword>
<evidence type="ECO:0000256" key="6">
    <source>
        <dbReference type="ARBA" id="ARBA00022741"/>
    </source>
</evidence>
<dbReference type="AlphaFoldDB" id="A0A9D4NUK8"/>
<dbReference type="SUPFAM" id="SSF48371">
    <property type="entry name" value="ARM repeat"/>
    <property type="match status" value="1"/>
</dbReference>
<keyword evidence="8" id="KW-0539">Nucleus</keyword>
<dbReference type="InterPro" id="IPR000719">
    <property type="entry name" value="Prot_kinase_dom"/>
</dbReference>
<dbReference type="GO" id="GO:0005524">
    <property type="term" value="F:ATP binding"/>
    <property type="evidence" value="ECO:0007669"/>
    <property type="project" value="UniProtKB-UniRule"/>
</dbReference>